<reference evidence="1" key="1">
    <citation type="submission" date="2022-12" db="EMBL/GenBank/DDBJ databases">
        <authorList>
            <person name="Petersen C."/>
        </authorList>
    </citation>
    <scope>NUCLEOTIDE SEQUENCE</scope>
    <source>
        <strain evidence="1">IBT 17660</strain>
    </source>
</reference>
<gene>
    <name evidence="1" type="ORF">N7530_006716</name>
</gene>
<accession>A0A9X0BMF4</accession>
<evidence type="ECO:0000313" key="2">
    <source>
        <dbReference type="Proteomes" id="UP001147760"/>
    </source>
</evidence>
<dbReference type="EMBL" id="JAPWDO010000004">
    <property type="protein sequence ID" value="KAJ5472715.1"/>
    <property type="molecule type" value="Genomic_DNA"/>
</dbReference>
<sequence length="140" mass="15495">MWASNIYAVQRPGTTFDTYLESTKLLFVIAESSFEFSGLREYKAPACSLNDTPLIGSQASQAHDTFGPHSDSAYHHVHSLPPPMPLGMVQRGAVLVVRDVLREHEQIVSVCSSPSLYYRSAARIHELSAVMSTRFPNCPL</sequence>
<dbReference type="OrthoDB" id="4364428at2759"/>
<protein>
    <submittedName>
        <fullName evidence="1">Uncharacterized protein</fullName>
    </submittedName>
</protein>
<reference evidence="1" key="2">
    <citation type="journal article" date="2023" name="IMA Fungus">
        <title>Comparative genomic study of the Penicillium genus elucidates a diverse pangenome and 15 lateral gene transfer events.</title>
        <authorList>
            <person name="Petersen C."/>
            <person name="Sorensen T."/>
            <person name="Nielsen M.R."/>
            <person name="Sondergaard T.E."/>
            <person name="Sorensen J.L."/>
            <person name="Fitzpatrick D.A."/>
            <person name="Frisvad J.C."/>
            <person name="Nielsen K.L."/>
        </authorList>
    </citation>
    <scope>NUCLEOTIDE SEQUENCE</scope>
    <source>
        <strain evidence="1">IBT 17660</strain>
    </source>
</reference>
<organism evidence="1 2">
    <name type="scientific">Penicillium desertorum</name>
    <dbReference type="NCBI Taxonomy" id="1303715"/>
    <lineage>
        <taxon>Eukaryota</taxon>
        <taxon>Fungi</taxon>
        <taxon>Dikarya</taxon>
        <taxon>Ascomycota</taxon>
        <taxon>Pezizomycotina</taxon>
        <taxon>Eurotiomycetes</taxon>
        <taxon>Eurotiomycetidae</taxon>
        <taxon>Eurotiales</taxon>
        <taxon>Aspergillaceae</taxon>
        <taxon>Penicillium</taxon>
    </lineage>
</organism>
<proteinExistence type="predicted"/>
<dbReference type="Proteomes" id="UP001147760">
    <property type="component" value="Unassembled WGS sequence"/>
</dbReference>
<keyword evidence="2" id="KW-1185">Reference proteome</keyword>
<evidence type="ECO:0000313" key="1">
    <source>
        <dbReference type="EMBL" id="KAJ5472715.1"/>
    </source>
</evidence>
<dbReference type="AlphaFoldDB" id="A0A9X0BMF4"/>
<name>A0A9X0BMF4_9EURO</name>
<comment type="caution">
    <text evidence="1">The sequence shown here is derived from an EMBL/GenBank/DDBJ whole genome shotgun (WGS) entry which is preliminary data.</text>
</comment>